<reference evidence="2 3" key="1">
    <citation type="submission" date="2016-05" db="EMBL/GenBank/DDBJ databases">
        <title>The evolution of Acinetobacter baumannii in vivo.</title>
        <authorList>
            <person name="Hua X."/>
            <person name="Yu Y."/>
        </authorList>
    </citation>
    <scope>NUCLEOTIDE SEQUENCE [LARGE SCALE GENOMIC DNA]</scope>
    <source>
        <strain evidence="2 3">XH647</strain>
    </source>
</reference>
<dbReference type="AlphaFoldDB" id="A0A1S2FTS6"/>
<dbReference type="RefSeq" id="WP_071210783.1">
    <property type="nucleotide sequence ID" value="NZ_CP077835.1"/>
</dbReference>
<comment type="caution">
    <text evidence="2">The sequence shown here is derived from an EMBL/GenBank/DDBJ whole genome shotgun (WGS) entry which is preliminary data.</text>
</comment>
<accession>A0A1S2FTS6</accession>
<sequence length="483" mass="55381">MITELSIDYKIESVYLIETILIDGSVERGTCFSISNNILVTANHIILNPKEIKIFLSSDDYYNNKYIQGVYLYGNDSLDIAFIQLIDHELTHSIELYATSVNIDNQVFACGYPAEKEHYFSPIKVAITNNFDHMISKEYSFEVSQSITISNYKGMSGAPILYEGTCIGVLVVQQGNNTLYAISVKDLIKNDHIKNIITENNINIKIQEGINYKSPEHPISPFKYCINCNIDHPGIKGIEIGFTFKNWNINNFTESAYDWIIDYCLSFKEQANFLGKNKRSLFKFARMKYPKDDLDALGDLCLHIAIRESYKTIPIMSKVFDINNKTFSCTHVVLNFDSIELWMGASSVNTNIEDAIKSAVANIEYIMDITSLKNRLFTLTNEIDESWPHQDKLKRLANPSLDLEDRFDKIIIPVFLMHDSDLIKNYDKNSFLNLFNQHIQECRSYLKNHINSEIISLLDLRVFCFPVLNSMTLNEALLAELNS</sequence>
<dbReference type="SUPFAM" id="SSF50494">
    <property type="entry name" value="Trypsin-like serine proteases"/>
    <property type="match status" value="1"/>
</dbReference>
<feature type="domain" description="Anti-bacteriophage protein A/HamA C-terminal" evidence="1">
    <location>
        <begin position="229"/>
        <end position="480"/>
    </location>
</feature>
<proteinExistence type="predicted"/>
<gene>
    <name evidence="2" type="ORF">A7M90_09460</name>
</gene>
<dbReference type="Pfam" id="PF08878">
    <property type="entry name" value="HamA"/>
    <property type="match status" value="1"/>
</dbReference>
<evidence type="ECO:0000259" key="1">
    <source>
        <dbReference type="Pfam" id="PF08878"/>
    </source>
</evidence>
<name>A0A1S2FTS6_ACIBA</name>
<dbReference type="EMBL" id="LYKI01000068">
    <property type="protein sequence ID" value="OIG67247.1"/>
    <property type="molecule type" value="Genomic_DNA"/>
</dbReference>
<dbReference type="Gene3D" id="2.40.10.120">
    <property type="match status" value="1"/>
</dbReference>
<dbReference type="InterPro" id="IPR009003">
    <property type="entry name" value="Peptidase_S1_PA"/>
</dbReference>
<organism evidence="2 3">
    <name type="scientific">Acinetobacter baumannii</name>
    <dbReference type="NCBI Taxonomy" id="470"/>
    <lineage>
        <taxon>Bacteria</taxon>
        <taxon>Pseudomonadati</taxon>
        <taxon>Pseudomonadota</taxon>
        <taxon>Gammaproteobacteria</taxon>
        <taxon>Moraxellales</taxon>
        <taxon>Moraxellaceae</taxon>
        <taxon>Acinetobacter</taxon>
        <taxon>Acinetobacter calcoaceticus/baumannii complex</taxon>
    </lineage>
</organism>
<dbReference type="Pfam" id="PF13365">
    <property type="entry name" value="Trypsin_2"/>
    <property type="match status" value="1"/>
</dbReference>
<evidence type="ECO:0000313" key="2">
    <source>
        <dbReference type="EMBL" id="OIG67247.1"/>
    </source>
</evidence>
<dbReference type="Proteomes" id="UP000179937">
    <property type="component" value="Unassembled WGS sequence"/>
</dbReference>
<dbReference type="InterPro" id="IPR014976">
    <property type="entry name" value="AbpA_HamA_C"/>
</dbReference>
<protein>
    <recommendedName>
        <fullName evidence="1">Anti-bacteriophage protein A/HamA C-terminal domain-containing protein</fullName>
    </recommendedName>
</protein>
<evidence type="ECO:0000313" key="3">
    <source>
        <dbReference type="Proteomes" id="UP000179937"/>
    </source>
</evidence>